<sequence>MDRKLSGIRRFIKRQQLGEESLVSLGNKGCDCLIIHTFSLLIATFREKRLLSAFNGPVNNSLGFGTDKSIRNFTKEIELKLSCLYLEKHDKPVVSDFLLLGWIVSGLMPIS</sequence>
<accession>A0AAV4X2U3</accession>
<organism evidence="1 2">
    <name type="scientific">Caerostris extrusa</name>
    <name type="common">Bark spider</name>
    <name type="synonym">Caerostris bankana</name>
    <dbReference type="NCBI Taxonomy" id="172846"/>
    <lineage>
        <taxon>Eukaryota</taxon>
        <taxon>Metazoa</taxon>
        <taxon>Ecdysozoa</taxon>
        <taxon>Arthropoda</taxon>
        <taxon>Chelicerata</taxon>
        <taxon>Arachnida</taxon>
        <taxon>Araneae</taxon>
        <taxon>Araneomorphae</taxon>
        <taxon>Entelegynae</taxon>
        <taxon>Araneoidea</taxon>
        <taxon>Araneidae</taxon>
        <taxon>Caerostris</taxon>
    </lineage>
</organism>
<evidence type="ECO:0000313" key="1">
    <source>
        <dbReference type="EMBL" id="GIY89467.1"/>
    </source>
</evidence>
<dbReference type="EMBL" id="BPLR01017210">
    <property type="protein sequence ID" value="GIY89467.1"/>
    <property type="molecule type" value="Genomic_DNA"/>
</dbReference>
<proteinExistence type="predicted"/>
<name>A0AAV4X2U3_CAEEX</name>
<gene>
    <name evidence="1" type="ORF">CEXT_621971</name>
</gene>
<keyword evidence="2" id="KW-1185">Reference proteome</keyword>
<evidence type="ECO:0000313" key="2">
    <source>
        <dbReference type="Proteomes" id="UP001054945"/>
    </source>
</evidence>
<dbReference type="Proteomes" id="UP001054945">
    <property type="component" value="Unassembled WGS sequence"/>
</dbReference>
<comment type="caution">
    <text evidence="1">The sequence shown here is derived from an EMBL/GenBank/DDBJ whole genome shotgun (WGS) entry which is preliminary data.</text>
</comment>
<dbReference type="AlphaFoldDB" id="A0AAV4X2U3"/>
<protein>
    <submittedName>
        <fullName evidence="1">Uncharacterized protein</fullName>
    </submittedName>
</protein>
<reference evidence="1 2" key="1">
    <citation type="submission" date="2021-06" db="EMBL/GenBank/DDBJ databases">
        <title>Caerostris extrusa draft genome.</title>
        <authorList>
            <person name="Kono N."/>
            <person name="Arakawa K."/>
        </authorList>
    </citation>
    <scope>NUCLEOTIDE SEQUENCE [LARGE SCALE GENOMIC DNA]</scope>
</reference>